<dbReference type="PANTHER" id="PTHR43544">
    <property type="entry name" value="SHORT-CHAIN DEHYDROGENASE/REDUCTASE"/>
    <property type="match status" value="1"/>
</dbReference>
<accession>A0A916VZ56</accession>
<dbReference type="RefSeq" id="WP_127072083.1">
    <property type="nucleotide sequence ID" value="NZ_BMKB01000004.1"/>
</dbReference>
<dbReference type="AlphaFoldDB" id="A0A916VZ56"/>
<dbReference type="PRINTS" id="PR00081">
    <property type="entry name" value="GDHRDH"/>
</dbReference>
<dbReference type="Gene3D" id="3.40.50.720">
    <property type="entry name" value="NAD(P)-binding Rossmann-like Domain"/>
    <property type="match status" value="1"/>
</dbReference>
<gene>
    <name evidence="1" type="ORF">GCM10011499_26080</name>
</gene>
<reference evidence="1 2" key="1">
    <citation type="journal article" date="2014" name="Int. J. Syst. Evol. Microbiol.">
        <title>Complete genome sequence of Corynebacterium casei LMG S-19264T (=DSM 44701T), isolated from a smear-ripened cheese.</title>
        <authorList>
            <consortium name="US DOE Joint Genome Institute (JGI-PGF)"/>
            <person name="Walter F."/>
            <person name="Albersmeier A."/>
            <person name="Kalinowski J."/>
            <person name="Ruckert C."/>
        </authorList>
    </citation>
    <scope>NUCLEOTIDE SEQUENCE [LARGE SCALE GENOMIC DNA]</scope>
    <source>
        <strain evidence="1 2">CGMCC 1.15896</strain>
    </source>
</reference>
<dbReference type="GO" id="GO:0016491">
    <property type="term" value="F:oxidoreductase activity"/>
    <property type="evidence" value="ECO:0007669"/>
    <property type="project" value="TreeGrafter"/>
</dbReference>
<comment type="caution">
    <text evidence="1">The sequence shown here is derived from an EMBL/GenBank/DDBJ whole genome shotgun (WGS) entry which is preliminary data.</text>
</comment>
<evidence type="ECO:0000313" key="1">
    <source>
        <dbReference type="EMBL" id="GGA54693.1"/>
    </source>
</evidence>
<protein>
    <submittedName>
        <fullName evidence="1">SDR family oxidoreductase</fullName>
    </submittedName>
</protein>
<keyword evidence="2" id="KW-1185">Reference proteome</keyword>
<dbReference type="EMBL" id="BMKB01000004">
    <property type="protein sequence ID" value="GGA54693.1"/>
    <property type="molecule type" value="Genomic_DNA"/>
</dbReference>
<dbReference type="InterPro" id="IPR002347">
    <property type="entry name" value="SDR_fam"/>
</dbReference>
<name>A0A916VZ56_9HYPH</name>
<dbReference type="InterPro" id="IPR051468">
    <property type="entry name" value="Fungal_SecMetab_SDRs"/>
</dbReference>
<dbReference type="InterPro" id="IPR036291">
    <property type="entry name" value="NAD(P)-bd_dom_sf"/>
</dbReference>
<proteinExistence type="predicted"/>
<evidence type="ECO:0000313" key="2">
    <source>
        <dbReference type="Proteomes" id="UP000596977"/>
    </source>
</evidence>
<dbReference type="GO" id="GO:0005737">
    <property type="term" value="C:cytoplasm"/>
    <property type="evidence" value="ECO:0007669"/>
    <property type="project" value="TreeGrafter"/>
</dbReference>
<sequence>MAISESNQGLAVVIGSSGGIGRALVDALRDASRFNHVLGFSRSSSPAIDLADETMIASAATYAAGLGPIRLLICATGFLHGDGFEPEKSLRQLDARHMAKAYAINAIGPALVLKHFAPLLPRQGRSVCALISAKVGSISDNHLGGWHSYRASKAALNQIVRTTALELERSKPDAIVFALHPGTVETRLSRPFSKTGLDVQSPAQAARAILDCAEKVQPEDSGKFLDRTYSPLPW</sequence>
<dbReference type="SUPFAM" id="SSF51735">
    <property type="entry name" value="NAD(P)-binding Rossmann-fold domains"/>
    <property type="match status" value="1"/>
</dbReference>
<dbReference type="OrthoDB" id="9785826at2"/>
<organism evidence="1 2">
    <name type="scientific">Pelagibacterium lentulum</name>
    <dbReference type="NCBI Taxonomy" id="2029865"/>
    <lineage>
        <taxon>Bacteria</taxon>
        <taxon>Pseudomonadati</taxon>
        <taxon>Pseudomonadota</taxon>
        <taxon>Alphaproteobacteria</taxon>
        <taxon>Hyphomicrobiales</taxon>
        <taxon>Devosiaceae</taxon>
        <taxon>Pelagibacterium</taxon>
    </lineage>
</organism>
<dbReference type="PANTHER" id="PTHR43544:SF12">
    <property type="entry name" value="NAD(P)-BINDING ROSSMANN-FOLD SUPERFAMILY PROTEIN"/>
    <property type="match status" value="1"/>
</dbReference>
<dbReference type="Proteomes" id="UP000596977">
    <property type="component" value="Unassembled WGS sequence"/>
</dbReference>
<dbReference type="Pfam" id="PF13561">
    <property type="entry name" value="adh_short_C2"/>
    <property type="match status" value="1"/>
</dbReference>